<reference evidence="1 2" key="1">
    <citation type="submission" date="2016-10" db="EMBL/GenBank/DDBJ databases">
        <authorList>
            <person name="de Groot N.N."/>
        </authorList>
    </citation>
    <scope>NUCLEOTIDE SEQUENCE [LARGE SCALE GENOMIC DNA]</scope>
    <source>
        <strain evidence="1 2">DSM 26424</strain>
    </source>
</reference>
<evidence type="ECO:0000313" key="1">
    <source>
        <dbReference type="EMBL" id="SDI94922.1"/>
    </source>
</evidence>
<organism evidence="1 2">
    <name type="scientific">Salipiger marinus</name>
    <dbReference type="NCBI Taxonomy" id="555512"/>
    <lineage>
        <taxon>Bacteria</taxon>
        <taxon>Pseudomonadati</taxon>
        <taxon>Pseudomonadota</taxon>
        <taxon>Alphaproteobacteria</taxon>
        <taxon>Rhodobacterales</taxon>
        <taxon>Roseobacteraceae</taxon>
        <taxon>Salipiger</taxon>
    </lineage>
</organism>
<accession>A0A1G8PR72</accession>
<gene>
    <name evidence="1" type="ORF">SAMN04487993_101366</name>
</gene>
<name>A0A1G8PR72_9RHOB</name>
<dbReference type="EMBL" id="FNEJ01000013">
    <property type="protein sequence ID" value="SDI94922.1"/>
    <property type="molecule type" value="Genomic_DNA"/>
</dbReference>
<proteinExistence type="predicted"/>
<sequence>MPRPPQVEPVRKAS</sequence>
<dbReference type="Proteomes" id="UP000199093">
    <property type="component" value="Unassembled WGS sequence"/>
</dbReference>
<keyword evidence="2" id="KW-1185">Reference proteome</keyword>
<protein>
    <submittedName>
        <fullName evidence="1">Uncharacterized protein</fullName>
    </submittedName>
</protein>
<evidence type="ECO:0000313" key="2">
    <source>
        <dbReference type="Proteomes" id="UP000199093"/>
    </source>
</evidence>